<dbReference type="PROSITE" id="PS51891">
    <property type="entry name" value="CENP_V_GFA"/>
    <property type="match status" value="1"/>
</dbReference>
<dbReference type="InterPro" id="IPR006913">
    <property type="entry name" value="CENP-V/GFA"/>
</dbReference>
<evidence type="ECO:0000256" key="3">
    <source>
        <dbReference type="ARBA" id="ARBA00022833"/>
    </source>
</evidence>
<accession>A0A2P7QSU1</accession>
<proteinExistence type="inferred from homology"/>
<dbReference type="InterPro" id="IPR052355">
    <property type="entry name" value="CENP-V-like"/>
</dbReference>
<reference evidence="5 6" key="1">
    <citation type="submission" date="2018-03" db="EMBL/GenBank/DDBJ databases">
        <title>The draft genome of Sphingosinicella sp. GL-C-18.</title>
        <authorList>
            <person name="Liu L."/>
            <person name="Li L."/>
            <person name="Liang L."/>
            <person name="Zhang X."/>
            <person name="Wang T."/>
        </authorList>
    </citation>
    <scope>NUCLEOTIDE SEQUENCE [LARGE SCALE GENOMIC DNA]</scope>
    <source>
        <strain evidence="5 6">GL-C-18</strain>
    </source>
</reference>
<organism evidence="5 6">
    <name type="scientific">Allosphingosinicella deserti</name>
    <dbReference type="NCBI Taxonomy" id="2116704"/>
    <lineage>
        <taxon>Bacteria</taxon>
        <taxon>Pseudomonadati</taxon>
        <taxon>Pseudomonadota</taxon>
        <taxon>Alphaproteobacteria</taxon>
        <taxon>Sphingomonadales</taxon>
        <taxon>Sphingomonadaceae</taxon>
        <taxon>Allosphingosinicella</taxon>
    </lineage>
</organism>
<feature type="domain" description="CENP-V/GFA" evidence="4">
    <location>
        <begin position="3"/>
        <end position="116"/>
    </location>
</feature>
<dbReference type="RefSeq" id="WP_106513217.1">
    <property type="nucleotide sequence ID" value="NZ_PXYI01000003.1"/>
</dbReference>
<dbReference type="OrthoDB" id="9805575at2"/>
<dbReference type="SUPFAM" id="SSF51316">
    <property type="entry name" value="Mss4-like"/>
    <property type="match status" value="1"/>
</dbReference>
<evidence type="ECO:0000313" key="5">
    <source>
        <dbReference type="EMBL" id="PSJ41029.1"/>
    </source>
</evidence>
<dbReference type="Proteomes" id="UP000241167">
    <property type="component" value="Unassembled WGS sequence"/>
</dbReference>
<evidence type="ECO:0000313" key="6">
    <source>
        <dbReference type="Proteomes" id="UP000241167"/>
    </source>
</evidence>
<dbReference type="PANTHER" id="PTHR28620">
    <property type="entry name" value="CENTROMERE PROTEIN V"/>
    <property type="match status" value="1"/>
</dbReference>
<gene>
    <name evidence="5" type="ORF">C7I55_11035</name>
</gene>
<evidence type="ECO:0000256" key="1">
    <source>
        <dbReference type="ARBA" id="ARBA00005495"/>
    </source>
</evidence>
<dbReference type="Gene3D" id="2.170.150.70">
    <property type="match status" value="1"/>
</dbReference>
<comment type="similarity">
    <text evidence="1">Belongs to the Gfa family.</text>
</comment>
<sequence length="116" mass="12577">MSYEGSCHCGAVAFEVEGDIPPEAMSCNCSHCRRKGFLLTFVPASRFQLTAGGEALQTYTFNTHRLRHRFCRTCGVQPFAEGASPDGSETRAVNLRCVPSADLDALTVNKVNGADF</sequence>
<dbReference type="PANTHER" id="PTHR28620:SF1">
    <property type="entry name" value="CENP-V_GFA DOMAIN-CONTAINING PROTEIN"/>
    <property type="match status" value="1"/>
</dbReference>
<dbReference type="GO" id="GO:0016846">
    <property type="term" value="F:carbon-sulfur lyase activity"/>
    <property type="evidence" value="ECO:0007669"/>
    <property type="project" value="InterPro"/>
</dbReference>
<keyword evidence="3" id="KW-0862">Zinc</keyword>
<dbReference type="EMBL" id="PXYI01000003">
    <property type="protein sequence ID" value="PSJ41029.1"/>
    <property type="molecule type" value="Genomic_DNA"/>
</dbReference>
<evidence type="ECO:0000259" key="4">
    <source>
        <dbReference type="PROSITE" id="PS51891"/>
    </source>
</evidence>
<dbReference type="InterPro" id="IPR011057">
    <property type="entry name" value="Mss4-like_sf"/>
</dbReference>
<keyword evidence="6" id="KW-1185">Reference proteome</keyword>
<name>A0A2P7QSU1_9SPHN</name>
<dbReference type="Pfam" id="PF04828">
    <property type="entry name" value="GFA"/>
    <property type="match status" value="1"/>
</dbReference>
<evidence type="ECO:0000256" key="2">
    <source>
        <dbReference type="ARBA" id="ARBA00022723"/>
    </source>
</evidence>
<comment type="caution">
    <text evidence="5">The sequence shown here is derived from an EMBL/GenBank/DDBJ whole genome shotgun (WGS) entry which is preliminary data.</text>
</comment>
<dbReference type="AlphaFoldDB" id="A0A2P7QSU1"/>
<dbReference type="GO" id="GO:0046872">
    <property type="term" value="F:metal ion binding"/>
    <property type="evidence" value="ECO:0007669"/>
    <property type="project" value="UniProtKB-KW"/>
</dbReference>
<keyword evidence="2" id="KW-0479">Metal-binding</keyword>
<protein>
    <submittedName>
        <fullName evidence="5">Aldehyde-activating protein</fullName>
    </submittedName>
</protein>